<keyword evidence="2" id="KW-1185">Reference proteome</keyword>
<protein>
    <submittedName>
        <fullName evidence="1">Uncharacterized protein</fullName>
    </submittedName>
</protein>
<proteinExistence type="predicted"/>
<comment type="caution">
    <text evidence="1">The sequence shown here is derived from an EMBL/GenBank/DDBJ whole genome shotgun (WGS) entry which is preliminary data.</text>
</comment>
<accession>A0ABW5CE15</accession>
<reference evidence="2" key="1">
    <citation type="journal article" date="2019" name="Int. J. Syst. Evol. Microbiol.">
        <title>The Global Catalogue of Microorganisms (GCM) 10K type strain sequencing project: providing services to taxonomists for standard genome sequencing and annotation.</title>
        <authorList>
            <consortium name="The Broad Institute Genomics Platform"/>
            <consortium name="The Broad Institute Genome Sequencing Center for Infectious Disease"/>
            <person name="Wu L."/>
            <person name="Ma J."/>
        </authorList>
    </citation>
    <scope>NUCLEOTIDE SEQUENCE [LARGE SCALE GENOMIC DNA]</scope>
    <source>
        <strain evidence="2">KCTC 15012</strain>
    </source>
</reference>
<organism evidence="1 2">
    <name type="scientific">Phaeospirillum tilakii</name>
    <dbReference type="NCBI Taxonomy" id="741673"/>
    <lineage>
        <taxon>Bacteria</taxon>
        <taxon>Pseudomonadati</taxon>
        <taxon>Pseudomonadota</taxon>
        <taxon>Alphaproteobacteria</taxon>
        <taxon>Rhodospirillales</taxon>
        <taxon>Rhodospirillaceae</taxon>
        <taxon>Phaeospirillum</taxon>
    </lineage>
</organism>
<evidence type="ECO:0000313" key="1">
    <source>
        <dbReference type="EMBL" id="MFD2235519.1"/>
    </source>
</evidence>
<dbReference type="RefSeq" id="WP_377318777.1">
    <property type="nucleotide sequence ID" value="NZ_JBHUIY010000051.1"/>
</dbReference>
<gene>
    <name evidence="1" type="ORF">ACFSNB_17085</name>
</gene>
<name>A0ABW5CE15_9PROT</name>
<dbReference type="EMBL" id="JBHUIY010000051">
    <property type="protein sequence ID" value="MFD2235519.1"/>
    <property type="molecule type" value="Genomic_DNA"/>
</dbReference>
<sequence>MKIAKGWDVLAAGNPEHVPNLSIRDAVKLLAKPRPSMAEPPPTIDAEFTEVVEEPDAQAPPSDQVSVLVGQLEAEFLRIAFKGREAVVEQVIDRLFAFKDTHCASTTTLTRLREVFPGIGHRELREQVAGFIKQWLYARIQRNDNGQECIRTEWAEAFVEALRANGWKEGEPLRPWINLVMGTSPAKASA</sequence>
<dbReference type="Proteomes" id="UP001597296">
    <property type="component" value="Unassembled WGS sequence"/>
</dbReference>
<evidence type="ECO:0000313" key="2">
    <source>
        <dbReference type="Proteomes" id="UP001597296"/>
    </source>
</evidence>